<evidence type="ECO:0000313" key="1">
    <source>
        <dbReference type="EMBL" id="GFS06241.1"/>
    </source>
</evidence>
<accession>A0AAV4I9P7</accession>
<reference evidence="1 2" key="1">
    <citation type="journal article" date="2021" name="Elife">
        <title>Chloroplast acquisition without the gene transfer in kleptoplastic sea slugs, Plakobranchus ocellatus.</title>
        <authorList>
            <person name="Maeda T."/>
            <person name="Takahashi S."/>
            <person name="Yoshida T."/>
            <person name="Shimamura S."/>
            <person name="Takaki Y."/>
            <person name="Nagai Y."/>
            <person name="Toyoda A."/>
            <person name="Suzuki Y."/>
            <person name="Arimoto A."/>
            <person name="Ishii H."/>
            <person name="Satoh N."/>
            <person name="Nishiyama T."/>
            <person name="Hasebe M."/>
            <person name="Maruyama T."/>
            <person name="Minagawa J."/>
            <person name="Obokata J."/>
            <person name="Shigenobu S."/>
        </authorList>
    </citation>
    <scope>NUCLEOTIDE SEQUENCE [LARGE SCALE GENOMIC DNA]</scope>
</reference>
<gene>
    <name evidence="1" type="ORF">ElyMa_006539300</name>
</gene>
<protein>
    <submittedName>
        <fullName evidence="1">Uncharacterized protein</fullName>
    </submittedName>
</protein>
<name>A0AAV4I9P7_9GAST</name>
<evidence type="ECO:0000313" key="2">
    <source>
        <dbReference type="Proteomes" id="UP000762676"/>
    </source>
</evidence>
<keyword evidence="2" id="KW-1185">Reference proteome</keyword>
<comment type="caution">
    <text evidence="1">The sequence shown here is derived from an EMBL/GenBank/DDBJ whole genome shotgun (WGS) entry which is preliminary data.</text>
</comment>
<dbReference type="EMBL" id="BMAT01013138">
    <property type="protein sequence ID" value="GFS06241.1"/>
    <property type="molecule type" value="Genomic_DNA"/>
</dbReference>
<organism evidence="1 2">
    <name type="scientific">Elysia marginata</name>
    <dbReference type="NCBI Taxonomy" id="1093978"/>
    <lineage>
        <taxon>Eukaryota</taxon>
        <taxon>Metazoa</taxon>
        <taxon>Spiralia</taxon>
        <taxon>Lophotrochozoa</taxon>
        <taxon>Mollusca</taxon>
        <taxon>Gastropoda</taxon>
        <taxon>Heterobranchia</taxon>
        <taxon>Euthyneura</taxon>
        <taxon>Panpulmonata</taxon>
        <taxon>Sacoglossa</taxon>
        <taxon>Placobranchoidea</taxon>
        <taxon>Plakobranchidae</taxon>
        <taxon>Elysia</taxon>
    </lineage>
</organism>
<dbReference type="Proteomes" id="UP000762676">
    <property type="component" value="Unassembled WGS sequence"/>
</dbReference>
<feature type="non-terminal residue" evidence="1">
    <location>
        <position position="1"/>
    </location>
</feature>
<proteinExistence type="predicted"/>
<dbReference type="AlphaFoldDB" id="A0AAV4I9P7"/>
<sequence length="76" mass="8428">LPAILSCGSIASVALLRASGYTDVKAGNSYWPWLLLHYGGYMLLKFQDNASLMDLVNSAENFRCYAEDDTSEMSRD</sequence>